<sequence>MSDSLVVSDASQALVLADSGQDSSALVLYDDTGVKRKVRVKGVPKKGKRWGLAEDKPFKPLPYVELPIGLSSEEVDRFLREQRLDYLHKKIQLGLLEEVEPDIRPPSPPPIYDRQGNRLNTREIRIRKAMLAEYNRLIRYMLKYVEGYVPPDGWKPQRLVKKIIIPYEKYPNASFMGVIIGARGVNHKRLQEASGCRIFIRGKDIGDKWQTDEEIHMPQHVHIEGETEEQIQVATDLVMPLLNPESPEFEYARTHGMQQLALVTGFTLKKSEQRCGVCGAIGHLGFDCPETEAFSYKMAEVKCTICGDRGHVASDCKQAAEQHQK</sequence>
<comment type="similarity">
    <text evidence="2 12">Belongs to the BBP/SF1 family.</text>
</comment>
<evidence type="ECO:0000256" key="3">
    <source>
        <dbReference type="ARBA" id="ARBA00022664"/>
    </source>
</evidence>
<dbReference type="GO" id="GO:0000398">
    <property type="term" value="P:mRNA splicing, via spliceosome"/>
    <property type="evidence" value="ECO:0007669"/>
    <property type="project" value="UniProtKB-UniRule"/>
</dbReference>
<evidence type="ECO:0000256" key="11">
    <source>
        <dbReference type="PROSITE-ProRule" id="PRU00117"/>
    </source>
</evidence>
<dbReference type="InterPro" id="IPR036612">
    <property type="entry name" value="KH_dom_type_1_sf"/>
</dbReference>
<evidence type="ECO:0000313" key="15">
    <source>
        <dbReference type="Proteomes" id="UP001178507"/>
    </source>
</evidence>
<evidence type="ECO:0000256" key="4">
    <source>
        <dbReference type="ARBA" id="ARBA00022723"/>
    </source>
</evidence>
<dbReference type="PANTHER" id="PTHR11208:SF45">
    <property type="entry name" value="SPLICING FACTOR 1"/>
    <property type="match status" value="1"/>
</dbReference>
<dbReference type="Pfam" id="PF22675">
    <property type="entry name" value="KH-I_KHDC4-BBP"/>
    <property type="match status" value="1"/>
</dbReference>
<dbReference type="SMART" id="SM00343">
    <property type="entry name" value="ZnF_C2HC"/>
    <property type="match status" value="2"/>
</dbReference>
<keyword evidence="8 12" id="KW-0508">mRNA splicing</keyword>
<evidence type="ECO:0000313" key="14">
    <source>
        <dbReference type="EMBL" id="CAJ1378581.1"/>
    </source>
</evidence>
<comment type="function">
    <text evidence="12">Necessary for the splicing of pre-mRNA. Has a role in the recognition of the branch site (5'-UACUAAC-3'), the pyrimidine tract and the 3'-splice site at the 3'-end of introns.</text>
</comment>
<accession>A0AA36I041</accession>
<dbReference type="InterPro" id="IPR055256">
    <property type="entry name" value="KH_1_KHDC4/BBP-like"/>
</dbReference>
<dbReference type="PROSITE" id="PS50158">
    <property type="entry name" value="ZF_CCHC"/>
    <property type="match status" value="2"/>
</dbReference>
<protein>
    <recommendedName>
        <fullName evidence="12">Branchpoint-bridging protein</fullName>
    </recommendedName>
</protein>
<dbReference type="PANTHER" id="PTHR11208">
    <property type="entry name" value="RNA-BINDING PROTEIN RELATED"/>
    <property type="match status" value="1"/>
</dbReference>
<keyword evidence="7 11" id="KW-0694">RNA-binding</keyword>
<comment type="subcellular location">
    <subcellularLocation>
        <location evidence="1 12">Nucleus</location>
    </subcellularLocation>
</comment>
<proteinExistence type="inferred from homology"/>
<evidence type="ECO:0000256" key="1">
    <source>
        <dbReference type="ARBA" id="ARBA00004123"/>
    </source>
</evidence>
<gene>
    <name evidence="14" type="ORF">EVOR1521_LOCUS7086</name>
</gene>
<evidence type="ECO:0000256" key="12">
    <source>
        <dbReference type="RuleBase" id="RU367126"/>
    </source>
</evidence>
<feature type="domain" description="CCHC-type" evidence="13">
    <location>
        <begin position="302"/>
        <end position="318"/>
    </location>
</feature>
<organism evidence="14 15">
    <name type="scientific">Effrenium voratum</name>
    <dbReference type="NCBI Taxonomy" id="2562239"/>
    <lineage>
        <taxon>Eukaryota</taxon>
        <taxon>Sar</taxon>
        <taxon>Alveolata</taxon>
        <taxon>Dinophyceae</taxon>
        <taxon>Suessiales</taxon>
        <taxon>Symbiodiniaceae</taxon>
        <taxon>Effrenium</taxon>
    </lineage>
</organism>
<dbReference type="GO" id="GO:0048024">
    <property type="term" value="P:regulation of mRNA splicing, via spliceosome"/>
    <property type="evidence" value="ECO:0007669"/>
    <property type="project" value="TreeGrafter"/>
</dbReference>
<dbReference type="SMART" id="SM00322">
    <property type="entry name" value="KH"/>
    <property type="match status" value="1"/>
</dbReference>
<evidence type="ECO:0000256" key="8">
    <source>
        <dbReference type="ARBA" id="ARBA00023187"/>
    </source>
</evidence>
<keyword evidence="9 12" id="KW-0539">Nucleus</keyword>
<dbReference type="Pfam" id="PF16275">
    <property type="entry name" value="SF1-HH"/>
    <property type="match status" value="1"/>
</dbReference>
<dbReference type="Gene3D" id="3.30.1370.10">
    <property type="entry name" value="K Homology domain, type 1"/>
    <property type="match status" value="1"/>
</dbReference>
<evidence type="ECO:0000256" key="9">
    <source>
        <dbReference type="ARBA" id="ARBA00023242"/>
    </source>
</evidence>
<dbReference type="InterPro" id="IPR045071">
    <property type="entry name" value="BBP-like"/>
</dbReference>
<feature type="domain" description="CCHC-type" evidence="13">
    <location>
        <begin position="274"/>
        <end position="290"/>
    </location>
</feature>
<dbReference type="GO" id="GO:0003729">
    <property type="term" value="F:mRNA binding"/>
    <property type="evidence" value="ECO:0007669"/>
    <property type="project" value="TreeGrafter"/>
</dbReference>
<name>A0AA36I041_9DINO</name>
<keyword evidence="6 12" id="KW-0862">Zinc</keyword>
<dbReference type="Pfam" id="PF00098">
    <property type="entry name" value="zf-CCHC"/>
    <property type="match status" value="1"/>
</dbReference>
<dbReference type="EMBL" id="CAUJNA010000555">
    <property type="protein sequence ID" value="CAJ1378581.1"/>
    <property type="molecule type" value="Genomic_DNA"/>
</dbReference>
<keyword evidence="5 10" id="KW-0863">Zinc-finger</keyword>
<evidence type="ECO:0000256" key="6">
    <source>
        <dbReference type="ARBA" id="ARBA00022833"/>
    </source>
</evidence>
<evidence type="ECO:0000256" key="7">
    <source>
        <dbReference type="ARBA" id="ARBA00022884"/>
    </source>
</evidence>
<dbReference type="GO" id="GO:0008270">
    <property type="term" value="F:zinc ion binding"/>
    <property type="evidence" value="ECO:0007669"/>
    <property type="project" value="UniProtKB-UniRule"/>
</dbReference>
<dbReference type="InterPro" id="IPR001878">
    <property type="entry name" value="Znf_CCHC"/>
</dbReference>
<dbReference type="InterPro" id="IPR032570">
    <property type="entry name" value="SF1-HH"/>
</dbReference>
<keyword evidence="15" id="KW-1185">Reference proteome</keyword>
<keyword evidence="4 12" id="KW-0479">Metal-binding</keyword>
<feature type="non-terminal residue" evidence="14">
    <location>
        <position position="325"/>
    </location>
</feature>
<dbReference type="GO" id="GO:0045131">
    <property type="term" value="F:pre-mRNA branch point binding"/>
    <property type="evidence" value="ECO:0007669"/>
    <property type="project" value="UniProtKB-UniRule"/>
</dbReference>
<keyword evidence="12" id="KW-0747">Spliceosome</keyword>
<dbReference type="InterPro" id="IPR047086">
    <property type="entry name" value="SF1-HH_sf"/>
</dbReference>
<evidence type="ECO:0000256" key="2">
    <source>
        <dbReference type="ARBA" id="ARBA00010382"/>
    </source>
</evidence>
<dbReference type="Gene3D" id="4.10.60.10">
    <property type="entry name" value="Zinc finger, CCHC-type"/>
    <property type="match status" value="1"/>
</dbReference>
<evidence type="ECO:0000256" key="10">
    <source>
        <dbReference type="PROSITE-ProRule" id="PRU00047"/>
    </source>
</evidence>
<dbReference type="InterPro" id="IPR036875">
    <property type="entry name" value="Znf_CCHC_sf"/>
</dbReference>
<dbReference type="SUPFAM" id="SSF54791">
    <property type="entry name" value="Eukaryotic type KH-domain (KH-domain type I)"/>
    <property type="match status" value="1"/>
</dbReference>
<dbReference type="Proteomes" id="UP001178507">
    <property type="component" value="Unassembled WGS sequence"/>
</dbReference>
<comment type="caution">
    <text evidence="14">The sequence shown here is derived from an EMBL/GenBank/DDBJ whole genome shotgun (WGS) entry which is preliminary data.</text>
</comment>
<keyword evidence="3 12" id="KW-0507">mRNA processing</keyword>
<dbReference type="Gene3D" id="6.10.140.1790">
    <property type="match status" value="1"/>
</dbReference>
<dbReference type="GO" id="GO:0005681">
    <property type="term" value="C:spliceosomal complex"/>
    <property type="evidence" value="ECO:0007669"/>
    <property type="project" value="UniProtKB-KW"/>
</dbReference>
<evidence type="ECO:0000256" key="5">
    <source>
        <dbReference type="ARBA" id="ARBA00022771"/>
    </source>
</evidence>
<reference evidence="14" key="1">
    <citation type="submission" date="2023-08" db="EMBL/GenBank/DDBJ databases">
        <authorList>
            <person name="Chen Y."/>
            <person name="Shah S."/>
            <person name="Dougan E. K."/>
            <person name="Thang M."/>
            <person name="Chan C."/>
        </authorList>
    </citation>
    <scope>NUCLEOTIDE SEQUENCE</scope>
</reference>
<dbReference type="SUPFAM" id="SSF57756">
    <property type="entry name" value="Retrovirus zinc finger-like domains"/>
    <property type="match status" value="1"/>
</dbReference>
<dbReference type="PROSITE" id="PS50084">
    <property type="entry name" value="KH_TYPE_1"/>
    <property type="match status" value="1"/>
</dbReference>
<evidence type="ECO:0000259" key="13">
    <source>
        <dbReference type="PROSITE" id="PS50158"/>
    </source>
</evidence>
<dbReference type="AlphaFoldDB" id="A0AA36I041"/>
<dbReference type="InterPro" id="IPR004087">
    <property type="entry name" value="KH_dom"/>
</dbReference>